<dbReference type="InterPro" id="IPR036388">
    <property type="entry name" value="WH-like_DNA-bd_sf"/>
</dbReference>
<dbReference type="AlphaFoldDB" id="A0AAE3D1F7"/>
<dbReference type="PROSITE" id="PS50949">
    <property type="entry name" value="HTH_GNTR"/>
    <property type="match status" value="1"/>
</dbReference>
<dbReference type="RefSeq" id="WP_220228554.1">
    <property type="nucleotide sequence ID" value="NZ_JAICBX010000002.1"/>
</dbReference>
<protein>
    <submittedName>
        <fullName evidence="5">GntR family transcriptional regulator</fullName>
    </submittedName>
</protein>
<evidence type="ECO:0000259" key="4">
    <source>
        <dbReference type="PROSITE" id="PS50949"/>
    </source>
</evidence>
<gene>
    <name evidence="5" type="ORF">K1W69_11850</name>
</gene>
<dbReference type="PANTHER" id="PTHR44846">
    <property type="entry name" value="MANNOSYL-D-GLYCERATE TRANSPORT/METABOLISM SYSTEM REPRESSOR MNGR-RELATED"/>
    <property type="match status" value="1"/>
</dbReference>
<evidence type="ECO:0000256" key="1">
    <source>
        <dbReference type="ARBA" id="ARBA00023015"/>
    </source>
</evidence>
<evidence type="ECO:0000256" key="2">
    <source>
        <dbReference type="ARBA" id="ARBA00023125"/>
    </source>
</evidence>
<dbReference type="Proteomes" id="UP001196509">
    <property type="component" value="Unassembled WGS sequence"/>
</dbReference>
<dbReference type="Gene3D" id="1.10.10.10">
    <property type="entry name" value="Winged helix-like DNA-binding domain superfamily/Winged helix DNA-binding domain"/>
    <property type="match status" value="1"/>
</dbReference>
<keyword evidence="2" id="KW-0238">DNA-binding</keyword>
<dbReference type="Gene3D" id="3.40.1410.10">
    <property type="entry name" value="Chorismate lyase-like"/>
    <property type="match status" value="1"/>
</dbReference>
<sequence>MNKLMTGEPRETGPERKWDAAGRLIVNAYLTSSEDGVPVYLRLKKCLSKLIVNSELSIDTQLPPEQWLARALNVSLGTVQKSLNALRLDGYIERHQGHGTYVSAPRRRMTELWHYRFFDPQTGDFAPVFSKLIGRRTVMSDAAAAILGPDQLGFVEIERRIDVAGEFACFSRMYLGATHFSALMKIEPSVFDNVNLKQIFSSQFDRPTLKVTQRVSLTEPEHSVQSIIGVSPGNQCMVLTLIAQSHDGAYSFQEAFIPKSRFLLDMSLSGEGSGG</sequence>
<dbReference type="InterPro" id="IPR050679">
    <property type="entry name" value="Bact_HTH_transcr_reg"/>
</dbReference>
<dbReference type="PANTHER" id="PTHR44846:SF1">
    <property type="entry name" value="MANNOSYL-D-GLYCERATE TRANSPORT_METABOLISM SYSTEM REPRESSOR MNGR-RELATED"/>
    <property type="match status" value="1"/>
</dbReference>
<dbReference type="InterPro" id="IPR000524">
    <property type="entry name" value="Tscrpt_reg_HTH_GntR"/>
</dbReference>
<keyword evidence="3" id="KW-0804">Transcription</keyword>
<keyword evidence="6" id="KW-1185">Reference proteome</keyword>
<accession>A0AAE3D1F7</accession>
<dbReference type="InterPro" id="IPR036390">
    <property type="entry name" value="WH_DNA-bd_sf"/>
</dbReference>
<dbReference type="Pfam" id="PF00392">
    <property type="entry name" value="GntR"/>
    <property type="match status" value="1"/>
</dbReference>
<dbReference type="GO" id="GO:0003700">
    <property type="term" value="F:DNA-binding transcription factor activity"/>
    <property type="evidence" value="ECO:0007669"/>
    <property type="project" value="InterPro"/>
</dbReference>
<dbReference type="EMBL" id="JAICBX010000002">
    <property type="protein sequence ID" value="MBW8637881.1"/>
    <property type="molecule type" value="Genomic_DNA"/>
</dbReference>
<dbReference type="SUPFAM" id="SSF46785">
    <property type="entry name" value="Winged helix' DNA-binding domain"/>
    <property type="match status" value="1"/>
</dbReference>
<dbReference type="SMART" id="SM00345">
    <property type="entry name" value="HTH_GNTR"/>
    <property type="match status" value="1"/>
</dbReference>
<name>A0AAE3D1F7_9HYPH</name>
<dbReference type="CDD" id="cd07377">
    <property type="entry name" value="WHTH_GntR"/>
    <property type="match status" value="1"/>
</dbReference>
<organism evidence="5 6">
    <name type="scientific">Flavimaribacter sediminis</name>
    <dbReference type="NCBI Taxonomy" id="2865987"/>
    <lineage>
        <taxon>Bacteria</taxon>
        <taxon>Pseudomonadati</taxon>
        <taxon>Pseudomonadota</taxon>
        <taxon>Alphaproteobacteria</taxon>
        <taxon>Hyphomicrobiales</taxon>
        <taxon>Rhizobiaceae</taxon>
        <taxon>Flavimaribacter</taxon>
    </lineage>
</organism>
<evidence type="ECO:0000256" key="3">
    <source>
        <dbReference type="ARBA" id="ARBA00023163"/>
    </source>
</evidence>
<comment type="caution">
    <text evidence="5">The sequence shown here is derived from an EMBL/GenBank/DDBJ whole genome shotgun (WGS) entry which is preliminary data.</text>
</comment>
<evidence type="ECO:0000313" key="6">
    <source>
        <dbReference type="Proteomes" id="UP001196509"/>
    </source>
</evidence>
<reference evidence="5" key="1">
    <citation type="submission" date="2021-08" db="EMBL/GenBank/DDBJ databases">
        <title>Hoeflea bacterium WL0058 sp. nov., isolated from the sediment.</title>
        <authorList>
            <person name="Wang L."/>
            <person name="Zhang D."/>
        </authorList>
    </citation>
    <scope>NUCLEOTIDE SEQUENCE</scope>
    <source>
        <strain evidence="5">WL0058</strain>
    </source>
</reference>
<keyword evidence="1" id="KW-0805">Transcription regulation</keyword>
<dbReference type="GO" id="GO:0003677">
    <property type="term" value="F:DNA binding"/>
    <property type="evidence" value="ECO:0007669"/>
    <property type="project" value="UniProtKB-KW"/>
</dbReference>
<dbReference type="GO" id="GO:0045892">
    <property type="term" value="P:negative regulation of DNA-templated transcription"/>
    <property type="evidence" value="ECO:0007669"/>
    <property type="project" value="TreeGrafter"/>
</dbReference>
<dbReference type="InterPro" id="IPR028978">
    <property type="entry name" value="Chorismate_lyase_/UTRA_dom_sf"/>
</dbReference>
<proteinExistence type="predicted"/>
<dbReference type="SUPFAM" id="SSF64288">
    <property type="entry name" value="Chorismate lyase-like"/>
    <property type="match status" value="1"/>
</dbReference>
<evidence type="ECO:0000313" key="5">
    <source>
        <dbReference type="EMBL" id="MBW8637881.1"/>
    </source>
</evidence>
<feature type="domain" description="HTH gntR-type" evidence="4">
    <location>
        <begin position="37"/>
        <end position="105"/>
    </location>
</feature>